<dbReference type="InterPro" id="IPR004948">
    <property type="entry name" value="Nuc-triphosphatase_THEP1"/>
</dbReference>
<evidence type="ECO:0000256" key="1">
    <source>
        <dbReference type="ARBA" id="ARBA00022741"/>
    </source>
</evidence>
<evidence type="ECO:0000313" key="4">
    <source>
        <dbReference type="EMBL" id="KZL91418.1"/>
    </source>
</evidence>
<accession>A0A161WWU0</accession>
<dbReference type="EC" id="3.6.1.15" evidence="4"/>
<dbReference type="Proteomes" id="UP000076603">
    <property type="component" value="Unassembled WGS sequence"/>
</dbReference>
<keyword evidence="5" id="KW-1185">Reference proteome</keyword>
<dbReference type="RefSeq" id="WP_066624092.1">
    <property type="nucleotide sequence ID" value="NZ_FQXL01000005.1"/>
</dbReference>
<dbReference type="OrthoDB" id="47144at2"/>
<sequence>MKNIFITGERGIGKSTLLEKIIKNVDCSIGGFIQEKIFTDKTTCFNVVSLYNLEDSYTIGIYHREKDVLYSDMNVFNSISKNILLKSLGDRELIILDELGFMEENSPLFKDTIIKILNCDTPVLGVLKECDTNFIQQIKMREDVNVIRINENNRNSMEDKILNMLKINNVNLVPITNKKD</sequence>
<dbReference type="Gene3D" id="3.40.50.300">
    <property type="entry name" value="P-loop containing nucleotide triphosphate hydrolases"/>
    <property type="match status" value="1"/>
</dbReference>
<organism evidence="4 5">
    <name type="scientific">Clostridium magnum DSM 2767</name>
    <dbReference type="NCBI Taxonomy" id="1121326"/>
    <lineage>
        <taxon>Bacteria</taxon>
        <taxon>Bacillati</taxon>
        <taxon>Bacillota</taxon>
        <taxon>Clostridia</taxon>
        <taxon>Eubacteriales</taxon>
        <taxon>Clostridiaceae</taxon>
        <taxon>Clostridium</taxon>
    </lineage>
</organism>
<gene>
    <name evidence="4" type="ORF">CLMAG_31770</name>
</gene>
<proteinExistence type="predicted"/>
<dbReference type="STRING" id="1121326.CLMAG_31770"/>
<dbReference type="PANTHER" id="PTHR43146">
    <property type="entry name" value="CANCER-RELATED NUCLEOSIDE-TRIPHOSPHATASE"/>
    <property type="match status" value="1"/>
</dbReference>
<evidence type="ECO:0000313" key="5">
    <source>
        <dbReference type="Proteomes" id="UP000076603"/>
    </source>
</evidence>
<reference evidence="4 5" key="1">
    <citation type="submission" date="2016-04" db="EMBL/GenBank/DDBJ databases">
        <title>Genome sequence of Clostridium magnum DSM 2767.</title>
        <authorList>
            <person name="Poehlein A."/>
            <person name="Uhlig R."/>
            <person name="Fischer R."/>
            <person name="Bahl H."/>
            <person name="Daniel R."/>
        </authorList>
    </citation>
    <scope>NUCLEOTIDE SEQUENCE [LARGE SCALE GENOMIC DNA]</scope>
    <source>
        <strain evidence="4 5">DSM 2767</strain>
    </source>
</reference>
<dbReference type="AlphaFoldDB" id="A0A161WWU0"/>
<dbReference type="SUPFAM" id="SSF52540">
    <property type="entry name" value="P-loop containing nucleoside triphosphate hydrolases"/>
    <property type="match status" value="1"/>
</dbReference>
<protein>
    <submittedName>
        <fullName evidence="4">Nucleoside-triphosphatase THEP1</fullName>
        <ecNumber evidence="4">3.6.1.15</ecNumber>
    </submittedName>
</protein>
<name>A0A161WWU0_9CLOT</name>
<comment type="caution">
    <text evidence="4">The sequence shown here is derived from an EMBL/GenBank/DDBJ whole genome shotgun (WGS) entry which is preliminary data.</text>
</comment>
<dbReference type="Pfam" id="PF03266">
    <property type="entry name" value="NTPase_1"/>
    <property type="match status" value="1"/>
</dbReference>
<dbReference type="PANTHER" id="PTHR43146:SF1">
    <property type="entry name" value="CANCER-RELATED NUCLEOSIDE-TRIPHOSPHATASE"/>
    <property type="match status" value="1"/>
</dbReference>
<dbReference type="GO" id="GO:0005524">
    <property type="term" value="F:ATP binding"/>
    <property type="evidence" value="ECO:0007669"/>
    <property type="project" value="UniProtKB-KW"/>
</dbReference>
<dbReference type="EMBL" id="LWAE01000003">
    <property type="protein sequence ID" value="KZL91418.1"/>
    <property type="molecule type" value="Genomic_DNA"/>
</dbReference>
<dbReference type="PATRIC" id="fig|1121326.3.peg.3207"/>
<keyword evidence="1" id="KW-0547">Nucleotide-binding</keyword>
<evidence type="ECO:0000256" key="2">
    <source>
        <dbReference type="ARBA" id="ARBA00022801"/>
    </source>
</evidence>
<evidence type="ECO:0000256" key="3">
    <source>
        <dbReference type="ARBA" id="ARBA00022840"/>
    </source>
</evidence>
<keyword evidence="3" id="KW-0067">ATP-binding</keyword>
<keyword evidence="2 4" id="KW-0378">Hydrolase</keyword>
<dbReference type="InterPro" id="IPR027417">
    <property type="entry name" value="P-loop_NTPase"/>
</dbReference>
<dbReference type="GO" id="GO:0017111">
    <property type="term" value="F:ribonucleoside triphosphate phosphatase activity"/>
    <property type="evidence" value="ECO:0007669"/>
    <property type="project" value="UniProtKB-EC"/>
</dbReference>